<protein>
    <submittedName>
        <fullName evidence="2">Uncharacterized protein</fullName>
    </submittedName>
</protein>
<keyword evidence="3" id="KW-1185">Reference proteome</keyword>
<proteinExistence type="predicted"/>
<dbReference type="EMBL" id="BMUT01000001">
    <property type="protein sequence ID" value="GGX62149.1"/>
    <property type="molecule type" value="Genomic_DNA"/>
</dbReference>
<dbReference type="RefSeq" id="WP_190019757.1">
    <property type="nucleotide sequence ID" value="NZ_BMUT01000001.1"/>
</dbReference>
<accession>A0ABQ2Y3M3</accession>
<dbReference type="Proteomes" id="UP000659223">
    <property type="component" value="Unassembled WGS sequence"/>
</dbReference>
<feature type="transmembrane region" description="Helical" evidence="1">
    <location>
        <begin position="219"/>
        <end position="241"/>
    </location>
</feature>
<comment type="caution">
    <text evidence="2">The sequence shown here is derived from an EMBL/GenBank/DDBJ whole genome shotgun (WGS) entry which is preliminary data.</text>
</comment>
<dbReference type="Pfam" id="PF22564">
    <property type="entry name" value="HAAS"/>
    <property type="match status" value="1"/>
</dbReference>
<feature type="transmembrane region" description="Helical" evidence="1">
    <location>
        <begin position="253"/>
        <end position="274"/>
    </location>
</feature>
<feature type="transmembrane region" description="Helical" evidence="1">
    <location>
        <begin position="126"/>
        <end position="148"/>
    </location>
</feature>
<gene>
    <name evidence="2" type="ORF">GCM10010324_03570</name>
</gene>
<feature type="transmembrane region" description="Helical" evidence="1">
    <location>
        <begin position="95"/>
        <end position="114"/>
    </location>
</feature>
<name>A0ABQ2Y3M3_9ACTN</name>
<feature type="transmembrane region" description="Helical" evidence="1">
    <location>
        <begin position="294"/>
        <end position="312"/>
    </location>
</feature>
<evidence type="ECO:0000256" key="1">
    <source>
        <dbReference type="SAM" id="Phobius"/>
    </source>
</evidence>
<organism evidence="2 3">
    <name type="scientific">Streptomyces hiroshimensis</name>
    <dbReference type="NCBI Taxonomy" id="66424"/>
    <lineage>
        <taxon>Bacteria</taxon>
        <taxon>Bacillati</taxon>
        <taxon>Actinomycetota</taxon>
        <taxon>Actinomycetes</taxon>
        <taxon>Kitasatosporales</taxon>
        <taxon>Streptomycetaceae</taxon>
        <taxon>Streptomyces</taxon>
    </lineage>
</organism>
<keyword evidence="1" id="KW-0812">Transmembrane</keyword>
<keyword evidence="1" id="KW-1133">Transmembrane helix</keyword>
<evidence type="ECO:0000313" key="2">
    <source>
        <dbReference type="EMBL" id="GGX62149.1"/>
    </source>
</evidence>
<reference evidence="3" key="1">
    <citation type="journal article" date="2019" name="Int. J. Syst. Evol. Microbiol.">
        <title>The Global Catalogue of Microorganisms (GCM) 10K type strain sequencing project: providing services to taxonomists for standard genome sequencing and annotation.</title>
        <authorList>
            <consortium name="The Broad Institute Genomics Platform"/>
            <consortium name="The Broad Institute Genome Sequencing Center for Infectious Disease"/>
            <person name="Wu L."/>
            <person name="Ma J."/>
        </authorList>
    </citation>
    <scope>NUCLEOTIDE SEQUENCE [LARGE SCALE GENOMIC DNA]</scope>
    <source>
        <strain evidence="3">JCM 4586</strain>
    </source>
</reference>
<keyword evidence="1" id="KW-0472">Membrane</keyword>
<evidence type="ECO:0000313" key="3">
    <source>
        <dbReference type="Proteomes" id="UP000659223"/>
    </source>
</evidence>
<feature type="transmembrane region" description="Helical" evidence="1">
    <location>
        <begin position="179"/>
        <end position="199"/>
    </location>
</feature>
<sequence length="320" mass="34445">MSTNASTTTGTLTERYVHEVVRRVPAGARDEVAEELRTAIADTIEGARAADPASAEREALSDMGDPIRLAARYADQPLTLIGPDLFPAYRRLLKILLATVLPVVTAAVIGLDVLDGKHLGEVIESGIGTVVVLGSQMIAWPTAVFALVERSRYRARLTARSNRWTPDDLPDLPPQEKHGLAGAAFGAVGNALLLGLIVWQHSAKPYTAHGKQLEILDPALWSGWIWPVVAGLAALTVLNLARAAAGRWTMPLATGYAVAKALYALPLAWIFHHQTVFDQEFLTDFNRDWTTPDSFYTAVAVGLLAVAASSAVSRIRQAAK</sequence>